<name>A0A5D3E639_CUCMM</name>
<sequence length="472" mass="52391">MNGTLVLGNTEGGCEVGDEAILNELWVRCEKAADKGERKRLFYVFLKQFIVAYKNWKPINSGWLSEDASTSVENLSTSDHTVGCSSGHPAEIILKLSEELKQLTSLIIEWRSTADLHGASIGLNLTSEGFLVLDALAIVMRSMHNCKVFGYYSGIQKLTALMKGAVIQLKTIAGELSVDEGVSNIVVENTRLLQKMLKYVVSIIHIFIDIDSLLYVEDHSLSMKVPTCEERLMWRQKAVVLVMEAGGINCIGGLEVLLDGLGLPSKIVLAPKDPAGADQKRDESRFLNILQLHVLSLAVLREAVVHKFANSFCSPAFMLQEYKLQIGELSGQYDFRWPILDCKYNVAAHSGECSVVPLTDLTHVQSWNKYVVKLCKVLCSFLLAPEDVKPHHPQASSVRIMTPVSLVYGDLSIKWVMRVLVAVFPCIRACSNQNDLPAHLRGYTKEVGRRSQPYSSKIVSLEEIFAPLKISL</sequence>
<evidence type="ECO:0000313" key="1">
    <source>
        <dbReference type="EMBL" id="TYK31268.1"/>
    </source>
</evidence>
<organism evidence="1 2">
    <name type="scientific">Cucumis melo var. makuwa</name>
    <name type="common">Oriental melon</name>
    <dbReference type="NCBI Taxonomy" id="1194695"/>
    <lineage>
        <taxon>Eukaryota</taxon>
        <taxon>Viridiplantae</taxon>
        <taxon>Streptophyta</taxon>
        <taxon>Embryophyta</taxon>
        <taxon>Tracheophyta</taxon>
        <taxon>Spermatophyta</taxon>
        <taxon>Magnoliopsida</taxon>
        <taxon>eudicotyledons</taxon>
        <taxon>Gunneridae</taxon>
        <taxon>Pentapetalae</taxon>
        <taxon>rosids</taxon>
        <taxon>fabids</taxon>
        <taxon>Cucurbitales</taxon>
        <taxon>Cucurbitaceae</taxon>
        <taxon>Benincaseae</taxon>
        <taxon>Cucumis</taxon>
    </lineage>
</organism>
<dbReference type="AlphaFoldDB" id="A0A5D3E639"/>
<protein>
    <submittedName>
        <fullName evidence="1">BEACH domain-containing protein B isoform X2</fullName>
    </submittedName>
</protein>
<gene>
    <name evidence="1" type="ORF">E5676_scaffold455G005580</name>
</gene>
<dbReference type="EMBL" id="SSTD01000141">
    <property type="protein sequence ID" value="TYK31268.1"/>
    <property type="molecule type" value="Genomic_DNA"/>
</dbReference>
<comment type="caution">
    <text evidence="1">The sequence shown here is derived from an EMBL/GenBank/DDBJ whole genome shotgun (WGS) entry which is preliminary data.</text>
</comment>
<accession>A0A5D3E639</accession>
<evidence type="ECO:0000313" key="2">
    <source>
        <dbReference type="Proteomes" id="UP000321947"/>
    </source>
</evidence>
<dbReference type="Proteomes" id="UP000321947">
    <property type="component" value="Unassembled WGS sequence"/>
</dbReference>
<proteinExistence type="predicted"/>
<reference evidence="1 2" key="1">
    <citation type="submission" date="2019-08" db="EMBL/GenBank/DDBJ databases">
        <title>Draft genome sequences of two oriental melons (Cucumis melo L. var makuwa).</title>
        <authorList>
            <person name="Kwon S.-Y."/>
        </authorList>
    </citation>
    <scope>NUCLEOTIDE SEQUENCE [LARGE SCALE GENOMIC DNA]</scope>
    <source>
        <strain evidence="2">cv. Chang Bougi</strain>
        <tissue evidence="1">Leaf</tissue>
    </source>
</reference>